<accession>A0ABW0MSC3</accession>
<reference evidence="5" key="1">
    <citation type="journal article" date="2019" name="Int. J. Syst. Evol. Microbiol.">
        <title>The Global Catalogue of Microorganisms (GCM) 10K type strain sequencing project: providing services to taxonomists for standard genome sequencing and annotation.</title>
        <authorList>
            <consortium name="The Broad Institute Genomics Platform"/>
            <consortium name="The Broad Institute Genome Sequencing Center for Infectious Disease"/>
            <person name="Wu L."/>
            <person name="Ma J."/>
        </authorList>
    </citation>
    <scope>NUCLEOTIDE SEQUENCE [LARGE SCALE GENOMIC DNA]</scope>
    <source>
        <strain evidence="5">CCUG 43111</strain>
    </source>
</reference>
<proteinExistence type="inferred from homology"/>
<dbReference type="RefSeq" id="WP_136220130.1">
    <property type="nucleotide sequence ID" value="NZ_JBHSMR010000015.1"/>
</dbReference>
<dbReference type="PANTHER" id="PTHR14289">
    <property type="entry name" value="F-BOX ONLY PROTEIN 3"/>
    <property type="match status" value="1"/>
</dbReference>
<dbReference type="PANTHER" id="PTHR14289:SF16">
    <property type="entry name" value="POLYMERASE DELTA-INTERACTING PROTEIN 2"/>
    <property type="match status" value="1"/>
</dbReference>
<dbReference type="InterPro" id="IPR036767">
    <property type="entry name" value="ApaG_sf"/>
</dbReference>
<evidence type="ECO:0000313" key="5">
    <source>
        <dbReference type="Proteomes" id="UP001596101"/>
    </source>
</evidence>
<comment type="caution">
    <text evidence="4">The sequence shown here is derived from an EMBL/GenBank/DDBJ whole genome shotgun (WGS) entry which is preliminary data.</text>
</comment>
<gene>
    <name evidence="2 4" type="primary">apaG</name>
    <name evidence="4" type="ORF">ACFPQ5_23560</name>
</gene>
<sequence length="124" mass="14005">MAAYEFTVNVRTKYLAEQSKPEQDEYLFSYTITIRNTGDVPAQLISRHWVITDANNRVQEVSGLGVVGHQPLLKPGEEFEYSSGTPLATPQGTMRGEYFCVAEDGHRFEALIPEFVLSLPRMLH</sequence>
<evidence type="ECO:0000313" key="4">
    <source>
        <dbReference type="EMBL" id="MFC5481183.1"/>
    </source>
</evidence>
<evidence type="ECO:0000256" key="1">
    <source>
        <dbReference type="ARBA" id="ARBA00017693"/>
    </source>
</evidence>
<organism evidence="4 5">
    <name type="scientific">Massilia suwonensis</name>
    <dbReference type="NCBI Taxonomy" id="648895"/>
    <lineage>
        <taxon>Bacteria</taxon>
        <taxon>Pseudomonadati</taxon>
        <taxon>Pseudomonadota</taxon>
        <taxon>Betaproteobacteria</taxon>
        <taxon>Burkholderiales</taxon>
        <taxon>Oxalobacteraceae</taxon>
        <taxon>Telluria group</taxon>
        <taxon>Massilia</taxon>
    </lineage>
</organism>
<dbReference type="Pfam" id="PF04379">
    <property type="entry name" value="DUF525"/>
    <property type="match status" value="1"/>
</dbReference>
<dbReference type="InterPro" id="IPR023065">
    <property type="entry name" value="Uncharacterised_ApaG"/>
</dbReference>
<dbReference type="Gene3D" id="2.60.40.1470">
    <property type="entry name" value="ApaG domain"/>
    <property type="match status" value="1"/>
</dbReference>
<feature type="domain" description="ApaG" evidence="3">
    <location>
        <begin position="1"/>
        <end position="124"/>
    </location>
</feature>
<dbReference type="Proteomes" id="UP001596101">
    <property type="component" value="Unassembled WGS sequence"/>
</dbReference>
<protein>
    <recommendedName>
        <fullName evidence="1 2">Protein ApaG</fullName>
    </recommendedName>
</protein>
<dbReference type="HAMAP" id="MF_00791">
    <property type="entry name" value="ApaG"/>
    <property type="match status" value="1"/>
</dbReference>
<evidence type="ECO:0000256" key="2">
    <source>
        <dbReference type="HAMAP-Rule" id="MF_00791"/>
    </source>
</evidence>
<dbReference type="NCBIfam" id="NF003967">
    <property type="entry name" value="PRK05461.1"/>
    <property type="match status" value="1"/>
</dbReference>
<evidence type="ECO:0000259" key="3">
    <source>
        <dbReference type="PROSITE" id="PS51087"/>
    </source>
</evidence>
<dbReference type="InterPro" id="IPR007474">
    <property type="entry name" value="ApaG_domain"/>
</dbReference>
<name>A0ABW0MSC3_9BURK</name>
<dbReference type="PROSITE" id="PS51087">
    <property type="entry name" value="APAG"/>
    <property type="match status" value="1"/>
</dbReference>
<dbReference type="EMBL" id="JBHSMR010000015">
    <property type="protein sequence ID" value="MFC5481183.1"/>
    <property type="molecule type" value="Genomic_DNA"/>
</dbReference>
<keyword evidence="5" id="KW-1185">Reference proteome</keyword>
<dbReference type="SUPFAM" id="SSF110069">
    <property type="entry name" value="ApaG-like"/>
    <property type="match status" value="1"/>
</dbReference>